<dbReference type="NCBIfam" id="NF009397">
    <property type="entry name" value="PRK12758.1"/>
    <property type="match status" value="1"/>
</dbReference>
<accession>A0ABU1AT44</accession>
<name>A0ABU1AT44_9BACT</name>
<evidence type="ECO:0000256" key="5">
    <source>
        <dbReference type="ARBA" id="ARBA00023235"/>
    </source>
</evidence>
<evidence type="ECO:0000256" key="4">
    <source>
        <dbReference type="ARBA" id="ARBA00023125"/>
    </source>
</evidence>
<evidence type="ECO:0000256" key="1">
    <source>
        <dbReference type="ARBA" id="ARBA00000185"/>
    </source>
</evidence>
<dbReference type="PANTHER" id="PTHR43493">
    <property type="entry name" value="DNA GYRASE/TOPOISOMERASE SUBUNIT A"/>
    <property type="match status" value="1"/>
</dbReference>
<dbReference type="PANTHER" id="PTHR43493:SF5">
    <property type="entry name" value="DNA GYRASE SUBUNIT A, CHLOROPLASTIC_MITOCHONDRIAL"/>
    <property type="match status" value="1"/>
</dbReference>
<dbReference type="Pfam" id="PF00521">
    <property type="entry name" value="DNA_topoisoIV"/>
    <property type="match status" value="1"/>
</dbReference>
<dbReference type="Gene3D" id="3.30.1360.40">
    <property type="match status" value="1"/>
</dbReference>
<comment type="caution">
    <text evidence="8">The sequence shown here is derived from an EMBL/GenBank/DDBJ whole genome shotgun (WGS) entry which is preliminary data.</text>
</comment>
<dbReference type="Proteomes" id="UP001225316">
    <property type="component" value="Unassembled WGS sequence"/>
</dbReference>
<dbReference type="InterPro" id="IPR013757">
    <property type="entry name" value="Topo_IIA_A_a_sf"/>
</dbReference>
<evidence type="ECO:0000259" key="7">
    <source>
        <dbReference type="PROSITE" id="PS52040"/>
    </source>
</evidence>
<dbReference type="InterPro" id="IPR050220">
    <property type="entry name" value="Type_II_DNA_Topoisomerases"/>
</dbReference>
<reference evidence="8 9" key="1">
    <citation type="submission" date="2023-04" db="EMBL/GenBank/DDBJ databases">
        <title>A novel bacteria isolated from coastal sediment.</title>
        <authorList>
            <person name="Liu X.-J."/>
            <person name="Du Z.-J."/>
        </authorList>
    </citation>
    <scope>NUCLEOTIDE SEQUENCE [LARGE SCALE GENOMIC DNA]</scope>
    <source>
        <strain evidence="8 9">SDUM461003</strain>
    </source>
</reference>
<organism evidence="8 9">
    <name type="scientific">Thalassobacterium maritimum</name>
    <dbReference type="NCBI Taxonomy" id="3041265"/>
    <lineage>
        <taxon>Bacteria</taxon>
        <taxon>Pseudomonadati</taxon>
        <taxon>Verrucomicrobiota</taxon>
        <taxon>Opitutia</taxon>
        <taxon>Puniceicoccales</taxon>
        <taxon>Coraliomargaritaceae</taxon>
        <taxon>Thalassobacterium</taxon>
    </lineage>
</organism>
<dbReference type="EMBL" id="JARXHW010000013">
    <property type="protein sequence ID" value="MDQ8207341.1"/>
    <property type="molecule type" value="Genomic_DNA"/>
</dbReference>
<keyword evidence="5 6" id="KW-0413">Isomerase</keyword>
<evidence type="ECO:0000256" key="2">
    <source>
        <dbReference type="ARBA" id="ARBA00008263"/>
    </source>
</evidence>
<keyword evidence="9" id="KW-1185">Reference proteome</keyword>
<keyword evidence="3 6" id="KW-0799">Topoisomerase</keyword>
<sequence length="697" mass="78499">MPRKKTPKTENFDLEFDQPSESIEAEPLTTEDIFALKTDTGHVDQMFSDWFLDYASYVILERAVPHANDGLKPVQRRILHSMRELEDGRYNKVANVIGNTMKYHPHGDASIGDAMVQLGQKELLIDMQGNWGNTLTGDSAAAPRYIEARLSKFALDVVFNPKTTNWLASYDGRNKEPETLPVKFPLLLAQGAEGIAVGLSCKILPHNFNELLDGCIALLRKETPELVPDFPTGGIADVSEYNNGKRGGRVKVRARIEARKKNLLAITELPFGKTTTSLIDSIISANEKGKIKIQRVEDNTADVVEILVYLPSGSDPFVVEQALYAFTDCELSVSTNICVIENEKPHFFSAADLLYLATEKTRSLLKLELEIQLGELEEKWHFSSLEKIFIEKRIYRRIEEEETWEAVIHTVDVGLDPYKQLFKRAITQDDILRLLEIKIKRISKFDSFRANELIKGLEEDIETTQKHLNHLTKYTIKWFSDLKKKYGMGRGRKTELASFKKVVAQEVVIANETLYVDKKEGFAGFGMKKDEAVCKCSNLDDVIAINQEGKLIVSKVSEKAFFGKNILHIDIFNRAEPNSITYCMVYRDGRSGPTLAKHFTTGGVTRDREYDLTKGTPGSRVLYISCYPTEGGEADAVKINLKPAPRLRKTEEELFFKDLAVRGRSAGGNIVTKNPVRNVVRMTKAAREAAEAESESK</sequence>
<dbReference type="InterPro" id="IPR013760">
    <property type="entry name" value="Topo_IIA-like_dom_sf"/>
</dbReference>
<evidence type="ECO:0000313" key="8">
    <source>
        <dbReference type="EMBL" id="MDQ8207341.1"/>
    </source>
</evidence>
<gene>
    <name evidence="8" type="ORF">QEH52_07465</name>
</gene>
<dbReference type="RefSeq" id="WP_308949476.1">
    <property type="nucleotide sequence ID" value="NZ_JARXHW010000013.1"/>
</dbReference>
<evidence type="ECO:0000313" key="9">
    <source>
        <dbReference type="Proteomes" id="UP001225316"/>
    </source>
</evidence>
<feature type="domain" description="Topo IIA-type catalytic" evidence="7">
    <location>
        <begin position="64"/>
        <end position="482"/>
    </location>
</feature>
<dbReference type="NCBIfam" id="NF007209">
    <property type="entry name" value="PRK09631.1"/>
    <property type="match status" value="1"/>
</dbReference>
<dbReference type="InterPro" id="IPR002205">
    <property type="entry name" value="Topo_IIA_dom_A"/>
</dbReference>
<proteinExistence type="inferred from homology"/>
<dbReference type="SMART" id="SM00434">
    <property type="entry name" value="TOP4c"/>
    <property type="match status" value="1"/>
</dbReference>
<evidence type="ECO:0000256" key="3">
    <source>
        <dbReference type="ARBA" id="ARBA00023029"/>
    </source>
</evidence>
<comment type="similarity">
    <text evidence="2">Belongs to the type II topoisomerase GyrA/ParC subunit family.</text>
</comment>
<dbReference type="SUPFAM" id="SSF56719">
    <property type="entry name" value="Type II DNA topoisomerase"/>
    <property type="match status" value="1"/>
</dbReference>
<protein>
    <submittedName>
        <fullName evidence="8">DNA gyrase/topoisomerase IV subunit A</fullName>
    </submittedName>
</protein>
<keyword evidence="4 6" id="KW-0238">DNA-binding</keyword>
<feature type="active site" description="O-(5'-phospho-DNA)-tyrosine intermediate" evidence="6">
    <location>
        <position position="145"/>
    </location>
</feature>
<dbReference type="Gene3D" id="1.10.268.10">
    <property type="entry name" value="Topoisomerase, domain 3"/>
    <property type="match status" value="1"/>
</dbReference>
<comment type="catalytic activity">
    <reaction evidence="1 6">
        <text>ATP-dependent breakage, passage and rejoining of double-stranded DNA.</text>
        <dbReference type="EC" id="5.6.2.2"/>
    </reaction>
</comment>
<dbReference type="Gene3D" id="3.90.199.10">
    <property type="entry name" value="Topoisomerase II, domain 5"/>
    <property type="match status" value="1"/>
</dbReference>
<dbReference type="InterPro" id="IPR013758">
    <property type="entry name" value="Topo_IIA_A/C_ab"/>
</dbReference>
<evidence type="ECO:0000256" key="6">
    <source>
        <dbReference type="PROSITE-ProRule" id="PRU01384"/>
    </source>
</evidence>
<dbReference type="PROSITE" id="PS52040">
    <property type="entry name" value="TOPO_IIA"/>
    <property type="match status" value="1"/>
</dbReference>